<dbReference type="KEGG" id="fal:FRAAL5813"/>
<dbReference type="STRING" id="326424.FRAAL5813"/>
<dbReference type="HOGENOM" id="CLU_021786_4_2_11"/>
<evidence type="ECO:0000256" key="1">
    <source>
        <dbReference type="SAM" id="MobiDB-lite"/>
    </source>
</evidence>
<dbReference type="Pfam" id="PF02720">
    <property type="entry name" value="DUF222"/>
    <property type="match status" value="1"/>
</dbReference>
<dbReference type="InterPro" id="IPR003870">
    <property type="entry name" value="DUF222"/>
</dbReference>
<dbReference type="Proteomes" id="UP000000657">
    <property type="component" value="Chromosome"/>
</dbReference>
<proteinExistence type="predicted"/>
<protein>
    <recommendedName>
        <fullName evidence="2">HNH nuclease domain-containing protein</fullName>
    </recommendedName>
</protein>
<feature type="compositionally biased region" description="Basic residues" evidence="1">
    <location>
        <begin position="235"/>
        <end position="246"/>
    </location>
</feature>
<gene>
    <name evidence="3" type="ordered locus">FRAAL5813</name>
</gene>
<dbReference type="CDD" id="cd00085">
    <property type="entry name" value="HNHc"/>
    <property type="match status" value="1"/>
</dbReference>
<dbReference type="Gene3D" id="1.10.30.50">
    <property type="match status" value="1"/>
</dbReference>
<sequence length="469" mass="50801">MAGVDLRPTCAGHVDAGVAATLPQRWCIIEYMFDSMSGVDKTPQDGEALSTEGERAGRSASVDADRASPPPGSATVFGRSVDDLSDAECLQLDGRIARELARLEAWRLRVRARFAQLRPPLAGDREGVERGFSEFAGDELAAVARCAPAAAGRQLELAVAVVSRLPETLAALESGEIDPDRVRAMADVTKSLDASQARTVENRVLARGARASCPSFRSAVTRSVLAVDPAGADQRRRRRERDRHVRTRPREDGMGELLALLPADRMVAAYRHIDALARDAGGPDDERSIGERRADVLVDLVLGERHGPVATEVSVVVSLAALMGLSSAPGELEGYGPIPAELARELAHGSRSSWRRIVTDPIDGSVLEVGDRRHPSPAMARFIRARDRTCVFPGCSKPARDCDLDHTTSRADGGRTRVDNTDPLCRHHHRLKHAGIWTLSQPVPGHHVWTSQTGHQFVSEPEPYLDEVA</sequence>
<reference evidence="3 4" key="1">
    <citation type="journal article" date="2007" name="Genome Res.">
        <title>Genome characteristics of facultatively symbiotic Frankia sp. strains reflect host range and host plant biogeography.</title>
        <authorList>
            <person name="Normand P."/>
            <person name="Lapierre P."/>
            <person name="Tisa L.S."/>
            <person name="Gogarten J.P."/>
            <person name="Alloisio N."/>
            <person name="Bagnarol E."/>
            <person name="Bassi C.A."/>
            <person name="Berry A.M."/>
            <person name="Bickhart D.M."/>
            <person name="Choisne N."/>
            <person name="Couloux A."/>
            <person name="Cournoyer B."/>
            <person name="Cruveiller S."/>
            <person name="Daubin V."/>
            <person name="Demange N."/>
            <person name="Francino M.P."/>
            <person name="Goltsman E."/>
            <person name="Huang Y."/>
            <person name="Kopp O.R."/>
            <person name="Labarre L."/>
            <person name="Lapidus A."/>
            <person name="Lavire C."/>
            <person name="Marechal J."/>
            <person name="Martinez M."/>
            <person name="Mastronunzio J.E."/>
            <person name="Mullin B.C."/>
            <person name="Niemann J."/>
            <person name="Pujic P."/>
            <person name="Rawnsley T."/>
            <person name="Rouy Z."/>
            <person name="Schenowitz C."/>
            <person name="Sellstedt A."/>
            <person name="Tavares F."/>
            <person name="Tomkins J.P."/>
            <person name="Vallenet D."/>
            <person name="Valverde C."/>
            <person name="Wall L.G."/>
            <person name="Wang Y."/>
            <person name="Medigue C."/>
            <person name="Benson D.R."/>
        </authorList>
    </citation>
    <scope>NUCLEOTIDE SEQUENCE [LARGE SCALE GENOMIC DNA]</scope>
    <source>
        <strain evidence="4">DSM 45986 / CECT 9034 / ACN14a</strain>
    </source>
</reference>
<organism evidence="3 4">
    <name type="scientific">Frankia alni (strain DSM 45986 / CECT 9034 / ACN14a)</name>
    <dbReference type="NCBI Taxonomy" id="326424"/>
    <lineage>
        <taxon>Bacteria</taxon>
        <taxon>Bacillati</taxon>
        <taxon>Actinomycetota</taxon>
        <taxon>Actinomycetes</taxon>
        <taxon>Frankiales</taxon>
        <taxon>Frankiaceae</taxon>
        <taxon>Frankia</taxon>
    </lineage>
</organism>
<accession>Q0RDM3</accession>
<dbReference type="EMBL" id="CT573213">
    <property type="protein sequence ID" value="CAJ64445.1"/>
    <property type="molecule type" value="Genomic_DNA"/>
</dbReference>
<feature type="region of interest" description="Disordered" evidence="1">
    <location>
        <begin position="227"/>
        <end position="246"/>
    </location>
</feature>
<feature type="domain" description="HNH nuclease" evidence="2">
    <location>
        <begin position="378"/>
        <end position="430"/>
    </location>
</feature>
<evidence type="ECO:0000313" key="4">
    <source>
        <dbReference type="Proteomes" id="UP000000657"/>
    </source>
</evidence>
<dbReference type="AlphaFoldDB" id="Q0RDM3"/>
<keyword evidence="4" id="KW-1185">Reference proteome</keyword>
<dbReference type="SMART" id="SM00507">
    <property type="entry name" value="HNHc"/>
    <property type="match status" value="1"/>
</dbReference>
<evidence type="ECO:0000259" key="2">
    <source>
        <dbReference type="SMART" id="SM00507"/>
    </source>
</evidence>
<dbReference type="eggNOG" id="COG1403">
    <property type="taxonomic scope" value="Bacteria"/>
</dbReference>
<dbReference type="InterPro" id="IPR003615">
    <property type="entry name" value="HNH_nuc"/>
</dbReference>
<name>Q0RDM3_FRAAA</name>
<feature type="region of interest" description="Disordered" evidence="1">
    <location>
        <begin position="41"/>
        <end position="74"/>
    </location>
</feature>
<evidence type="ECO:0000313" key="3">
    <source>
        <dbReference type="EMBL" id="CAJ64445.1"/>
    </source>
</evidence>